<dbReference type="Proteomes" id="UP000663844">
    <property type="component" value="Unassembled WGS sequence"/>
</dbReference>
<keyword evidence="5" id="KW-1133">Transmembrane helix</keyword>
<comment type="caution">
    <text evidence="10">The sequence shown here is derived from an EMBL/GenBank/DDBJ whole genome shotgun (WGS) entry which is preliminary data.</text>
</comment>
<dbReference type="GO" id="GO:0071939">
    <property type="term" value="P:vitamin A import into cell"/>
    <property type="evidence" value="ECO:0007669"/>
    <property type="project" value="TreeGrafter"/>
</dbReference>
<keyword evidence="9" id="KW-0732">Signal</keyword>
<feature type="compositionally biased region" description="Polar residues" evidence="8">
    <location>
        <begin position="528"/>
        <end position="539"/>
    </location>
</feature>
<gene>
    <name evidence="10" type="ORF">OXD698_LOCUS42811</name>
</gene>
<feature type="region of interest" description="Disordered" evidence="8">
    <location>
        <begin position="293"/>
        <end position="350"/>
    </location>
</feature>
<dbReference type="GO" id="GO:0005886">
    <property type="term" value="C:plasma membrane"/>
    <property type="evidence" value="ECO:0007669"/>
    <property type="project" value="UniProtKB-SubCell"/>
</dbReference>
<evidence type="ECO:0000256" key="9">
    <source>
        <dbReference type="SAM" id="SignalP"/>
    </source>
</evidence>
<sequence length="600" mass="68609">GIASCIIRLIKATFLNVVFMARLDWSFLGRPLEKFDLGFAAYISYLHMEVTYTNPVMLAFCYSLFDDIVKKRPKHCYDDECCIAPGELDDEIELIQLKNNNPNRDKPMSKQHLQDLPSVEIKSEITKEDQKRLNRRTEQQKLNIGPKIPPREDLTSVHDENEIMSKQVDKTNKNKNRKLATSQSPGDDDNDLSKLRKTADIDKYTTVPTEDEFNNQEVISSCSSSENLTNDRSDLYLLRTKTYRDAHQSISPLILHRPNIYSTLNTDSSYNSQKTAVSNRSYSKIRLQQIVKDEKRSVETDDDEEEEEEEEEDDDDDKHDKDHILPSQQNFQTNQSSTDSTTNSPTKSLTVDEKIRKKQLRFRWHFLYTIIRNYHLFDLRKDVQGRLTRLHLQRSNLIDEQQFSTTAAVQPMEYATVVPEPLERTTRTEEHIIDRSSVSVTPASITSRPSSIHRLVSVNVPVLSEYPSSPAERYIAIRAQMLYDANTQAPNAPYNSTTSQTPITATSFTQKLRSSVIDTSNNHSLGFHISSPNITIQPPSDSSTRSRQTQTTDHPTPILFQPASASNQSTADYPLAASSVANSTTLRTQMSHDQHMQVWR</sequence>
<dbReference type="InterPro" id="IPR026612">
    <property type="entry name" value="STRA6-like"/>
</dbReference>
<protein>
    <submittedName>
        <fullName evidence="10">Uncharacterized protein</fullName>
    </submittedName>
</protein>
<name>A0A820DZC3_9BILA</name>
<accession>A0A820DZC3</accession>
<feature type="compositionally biased region" description="Low complexity" evidence="8">
    <location>
        <begin position="540"/>
        <end position="553"/>
    </location>
</feature>
<proteinExistence type="predicted"/>
<feature type="region of interest" description="Disordered" evidence="8">
    <location>
        <begin position="528"/>
        <end position="571"/>
    </location>
</feature>
<dbReference type="AlphaFoldDB" id="A0A820DZC3"/>
<evidence type="ECO:0000256" key="8">
    <source>
        <dbReference type="SAM" id="MobiDB-lite"/>
    </source>
</evidence>
<reference evidence="10" key="1">
    <citation type="submission" date="2021-02" db="EMBL/GenBank/DDBJ databases">
        <authorList>
            <person name="Nowell W R."/>
        </authorList>
    </citation>
    <scope>NUCLEOTIDE SEQUENCE</scope>
</reference>
<evidence type="ECO:0000256" key="6">
    <source>
        <dbReference type="ARBA" id="ARBA00023136"/>
    </source>
</evidence>
<feature type="compositionally biased region" description="Low complexity" evidence="8">
    <location>
        <begin position="327"/>
        <end position="346"/>
    </location>
</feature>
<evidence type="ECO:0000256" key="5">
    <source>
        <dbReference type="ARBA" id="ARBA00022989"/>
    </source>
</evidence>
<feature type="compositionally biased region" description="Basic and acidic residues" evidence="8">
    <location>
        <begin position="121"/>
        <end position="139"/>
    </location>
</feature>
<evidence type="ECO:0000256" key="2">
    <source>
        <dbReference type="ARBA" id="ARBA00022448"/>
    </source>
</evidence>
<evidence type="ECO:0000313" key="10">
    <source>
        <dbReference type="EMBL" id="CAF4238904.1"/>
    </source>
</evidence>
<dbReference type="PANTHER" id="PTHR21444">
    <property type="entry name" value="COILED-COIL DOMAIN-CONTAINING PROTEIN 180"/>
    <property type="match status" value="1"/>
</dbReference>
<keyword evidence="6" id="KW-0472">Membrane</keyword>
<feature type="region of interest" description="Disordered" evidence="8">
    <location>
        <begin position="99"/>
        <end position="194"/>
    </location>
</feature>
<dbReference type="GO" id="GO:0034632">
    <property type="term" value="F:retinol transmembrane transporter activity"/>
    <property type="evidence" value="ECO:0007669"/>
    <property type="project" value="InterPro"/>
</dbReference>
<evidence type="ECO:0000256" key="4">
    <source>
        <dbReference type="ARBA" id="ARBA00022692"/>
    </source>
</evidence>
<dbReference type="GO" id="GO:0038023">
    <property type="term" value="F:signaling receptor activity"/>
    <property type="evidence" value="ECO:0007669"/>
    <property type="project" value="InterPro"/>
</dbReference>
<evidence type="ECO:0000256" key="3">
    <source>
        <dbReference type="ARBA" id="ARBA00022475"/>
    </source>
</evidence>
<keyword evidence="7" id="KW-0675">Receptor</keyword>
<dbReference type="PANTHER" id="PTHR21444:SF15">
    <property type="entry name" value="RECEPTOR FOR RETINOL UPTAKE STRA6"/>
    <property type="match status" value="1"/>
</dbReference>
<dbReference type="Pfam" id="PF14752">
    <property type="entry name" value="RBP_receptor"/>
    <property type="match status" value="1"/>
</dbReference>
<keyword evidence="3" id="KW-1003">Cell membrane</keyword>
<keyword evidence="4" id="KW-0812">Transmembrane</keyword>
<organism evidence="10 11">
    <name type="scientific">Adineta steineri</name>
    <dbReference type="NCBI Taxonomy" id="433720"/>
    <lineage>
        <taxon>Eukaryota</taxon>
        <taxon>Metazoa</taxon>
        <taxon>Spiralia</taxon>
        <taxon>Gnathifera</taxon>
        <taxon>Rotifera</taxon>
        <taxon>Eurotatoria</taxon>
        <taxon>Bdelloidea</taxon>
        <taxon>Adinetida</taxon>
        <taxon>Adinetidae</taxon>
        <taxon>Adineta</taxon>
    </lineage>
</organism>
<keyword evidence="2" id="KW-0813">Transport</keyword>
<feature type="signal peptide" evidence="9">
    <location>
        <begin position="1"/>
        <end position="20"/>
    </location>
</feature>
<feature type="non-terminal residue" evidence="10">
    <location>
        <position position="600"/>
    </location>
</feature>
<feature type="compositionally biased region" description="Acidic residues" evidence="8">
    <location>
        <begin position="300"/>
        <end position="317"/>
    </location>
</feature>
<evidence type="ECO:0000256" key="7">
    <source>
        <dbReference type="ARBA" id="ARBA00023170"/>
    </source>
</evidence>
<feature type="chain" id="PRO_5032670855" evidence="9">
    <location>
        <begin position="21"/>
        <end position="600"/>
    </location>
</feature>
<feature type="compositionally biased region" description="Basic and acidic residues" evidence="8">
    <location>
        <begin position="149"/>
        <end position="172"/>
    </location>
</feature>
<evidence type="ECO:0000313" key="11">
    <source>
        <dbReference type="Proteomes" id="UP000663844"/>
    </source>
</evidence>
<evidence type="ECO:0000256" key="1">
    <source>
        <dbReference type="ARBA" id="ARBA00004651"/>
    </source>
</evidence>
<comment type="subcellular location">
    <subcellularLocation>
        <location evidence="1">Cell membrane</location>
        <topology evidence="1">Multi-pass membrane protein</topology>
    </subcellularLocation>
</comment>
<dbReference type="EMBL" id="CAJOAZ010011564">
    <property type="protein sequence ID" value="CAF4238904.1"/>
    <property type="molecule type" value="Genomic_DNA"/>
</dbReference>
<feature type="non-terminal residue" evidence="10">
    <location>
        <position position="1"/>
    </location>
</feature>